<evidence type="ECO:0000256" key="1">
    <source>
        <dbReference type="SAM" id="MobiDB-lite"/>
    </source>
</evidence>
<dbReference type="Gene3D" id="1.10.260.40">
    <property type="entry name" value="lambda repressor-like DNA-binding domains"/>
    <property type="match status" value="1"/>
</dbReference>
<evidence type="ECO:0000313" key="3">
    <source>
        <dbReference type="EMBL" id="KAA5603720.1"/>
    </source>
</evidence>
<proteinExistence type="predicted"/>
<dbReference type="Pfam" id="PF13560">
    <property type="entry name" value="HTH_31"/>
    <property type="match status" value="1"/>
</dbReference>
<reference evidence="3 4" key="1">
    <citation type="submission" date="2019-09" db="EMBL/GenBank/DDBJ databases">
        <title>Genome sequence of Roseospira marina, one of the more divergent members of the non-sulfur purple photosynthetic bacterial family, the Rhodospirillaceae.</title>
        <authorList>
            <person name="Meyer T."/>
            <person name="Kyndt J."/>
        </authorList>
    </citation>
    <scope>NUCLEOTIDE SEQUENCE [LARGE SCALE GENOMIC DNA]</scope>
    <source>
        <strain evidence="3 4">DSM 15113</strain>
    </source>
</reference>
<accession>A0A5M6I649</accession>
<dbReference type="SMART" id="SM00530">
    <property type="entry name" value="HTH_XRE"/>
    <property type="match status" value="1"/>
</dbReference>
<dbReference type="InterPro" id="IPR001387">
    <property type="entry name" value="Cro/C1-type_HTH"/>
</dbReference>
<organism evidence="3 4">
    <name type="scientific">Roseospira marina</name>
    <dbReference type="NCBI Taxonomy" id="140057"/>
    <lineage>
        <taxon>Bacteria</taxon>
        <taxon>Pseudomonadati</taxon>
        <taxon>Pseudomonadota</taxon>
        <taxon>Alphaproteobacteria</taxon>
        <taxon>Rhodospirillales</taxon>
        <taxon>Rhodospirillaceae</taxon>
        <taxon>Roseospira</taxon>
    </lineage>
</organism>
<dbReference type="SUPFAM" id="SSF47413">
    <property type="entry name" value="lambda repressor-like DNA-binding domains"/>
    <property type="match status" value="1"/>
</dbReference>
<gene>
    <name evidence="3" type="ORF">F1188_19455</name>
</gene>
<feature type="region of interest" description="Disordered" evidence="1">
    <location>
        <begin position="115"/>
        <end position="144"/>
    </location>
</feature>
<protein>
    <submittedName>
        <fullName evidence="3">Helix-turn-helix transcriptional regulator</fullName>
    </submittedName>
</protein>
<dbReference type="CDD" id="cd00093">
    <property type="entry name" value="HTH_XRE"/>
    <property type="match status" value="1"/>
</dbReference>
<dbReference type="AlphaFoldDB" id="A0A5M6I649"/>
<dbReference type="EMBL" id="VWPJ01000033">
    <property type="protein sequence ID" value="KAA5603720.1"/>
    <property type="molecule type" value="Genomic_DNA"/>
</dbReference>
<dbReference type="GO" id="GO:0003677">
    <property type="term" value="F:DNA binding"/>
    <property type="evidence" value="ECO:0007669"/>
    <property type="project" value="InterPro"/>
</dbReference>
<sequence length="144" mass="15914">MQNRIREHRERLGLTRKDLAARAHCTESQITKLERGERRLSADWIVRLSRALNTSAADLVEVGPGPAPATEAYLGEAVELVFRRVERQPLKFDGISAAEFAAECVNLARDLRAIRSAPKPDDTHDHADQEGSGSDSEAPPHINP</sequence>
<dbReference type="RefSeq" id="WP_150064119.1">
    <property type="nucleotide sequence ID" value="NZ_JACHII010000032.1"/>
</dbReference>
<dbReference type="InterPro" id="IPR010982">
    <property type="entry name" value="Lambda_DNA-bd_dom_sf"/>
</dbReference>
<name>A0A5M6I649_9PROT</name>
<keyword evidence="4" id="KW-1185">Reference proteome</keyword>
<evidence type="ECO:0000259" key="2">
    <source>
        <dbReference type="PROSITE" id="PS50943"/>
    </source>
</evidence>
<feature type="compositionally biased region" description="Basic and acidic residues" evidence="1">
    <location>
        <begin position="115"/>
        <end position="129"/>
    </location>
</feature>
<dbReference type="Proteomes" id="UP000324065">
    <property type="component" value="Unassembled WGS sequence"/>
</dbReference>
<dbReference type="OrthoDB" id="9792157at2"/>
<dbReference type="PROSITE" id="PS50943">
    <property type="entry name" value="HTH_CROC1"/>
    <property type="match status" value="1"/>
</dbReference>
<evidence type="ECO:0000313" key="4">
    <source>
        <dbReference type="Proteomes" id="UP000324065"/>
    </source>
</evidence>
<feature type="domain" description="HTH cro/C1-type" evidence="2">
    <location>
        <begin position="5"/>
        <end position="59"/>
    </location>
</feature>
<comment type="caution">
    <text evidence="3">The sequence shown here is derived from an EMBL/GenBank/DDBJ whole genome shotgun (WGS) entry which is preliminary data.</text>
</comment>